<reference evidence="3" key="1">
    <citation type="journal article" date="2011" name="Nature">
        <title>Genome sequence and analysis of the tuber crop potato.</title>
        <authorList>
            <consortium name="The Potato Genome Sequencing Consortium"/>
        </authorList>
    </citation>
    <scope>NUCLEOTIDE SEQUENCE [LARGE SCALE GENOMIC DNA]</scope>
    <source>
        <strain evidence="3">cv. DM1-3 516 R44</strain>
    </source>
</reference>
<sequence>MECETQRSAEWIGDGYPNRLKLQKVNCKESIKEGEEKGLSRPKVLGRNQPPHKCARGIVIYKGIAPTWATQAILPPIGGKNTRRGKGLVEPSQAEESSENMGIYATHFTTSVLESEANLGDRSLVSISEPKDDQTLQSRRVKLRSKSVYDPARIPVHPTPSPHLAQTVE</sequence>
<dbReference type="HOGENOM" id="CLU_029307_5_2_1"/>
<dbReference type="Proteomes" id="UP000011115">
    <property type="component" value="Unassembled WGS sequence"/>
</dbReference>
<protein>
    <recommendedName>
        <fullName evidence="4">Integrase core domain containing protein</fullName>
    </recommendedName>
</protein>
<dbReference type="InParanoid" id="M1DNJ3"/>
<feature type="region of interest" description="Disordered" evidence="1">
    <location>
        <begin position="129"/>
        <end position="169"/>
    </location>
</feature>
<dbReference type="Gramene" id="PGSC0003DMT400091853">
    <property type="protein sequence ID" value="PGSC0003DMT400091853"/>
    <property type="gene ID" value="PGSC0003DMG400041424"/>
</dbReference>
<evidence type="ECO:0000256" key="1">
    <source>
        <dbReference type="SAM" id="MobiDB-lite"/>
    </source>
</evidence>
<proteinExistence type="predicted"/>
<feature type="region of interest" description="Disordered" evidence="1">
    <location>
        <begin position="75"/>
        <end position="99"/>
    </location>
</feature>
<keyword evidence="3" id="KW-1185">Reference proteome</keyword>
<name>M1DNJ3_SOLTU</name>
<dbReference type="PaxDb" id="4113-PGSC0003DMT400091853"/>
<evidence type="ECO:0000313" key="3">
    <source>
        <dbReference type="Proteomes" id="UP000011115"/>
    </source>
</evidence>
<organism evidence="2 3">
    <name type="scientific">Solanum tuberosum</name>
    <name type="common">Potato</name>
    <dbReference type="NCBI Taxonomy" id="4113"/>
    <lineage>
        <taxon>Eukaryota</taxon>
        <taxon>Viridiplantae</taxon>
        <taxon>Streptophyta</taxon>
        <taxon>Embryophyta</taxon>
        <taxon>Tracheophyta</taxon>
        <taxon>Spermatophyta</taxon>
        <taxon>Magnoliopsida</taxon>
        <taxon>eudicotyledons</taxon>
        <taxon>Gunneridae</taxon>
        <taxon>Pentapetalae</taxon>
        <taxon>asterids</taxon>
        <taxon>lamiids</taxon>
        <taxon>Solanales</taxon>
        <taxon>Solanaceae</taxon>
        <taxon>Solanoideae</taxon>
        <taxon>Solaneae</taxon>
        <taxon>Solanum</taxon>
    </lineage>
</organism>
<reference evidence="2" key="2">
    <citation type="submission" date="2015-06" db="UniProtKB">
        <authorList>
            <consortium name="EnsemblPlants"/>
        </authorList>
    </citation>
    <scope>IDENTIFICATION</scope>
    <source>
        <strain evidence="2">DM1-3 516 R44</strain>
    </source>
</reference>
<dbReference type="AlphaFoldDB" id="M1DNJ3"/>
<evidence type="ECO:0008006" key="4">
    <source>
        <dbReference type="Google" id="ProtNLM"/>
    </source>
</evidence>
<evidence type="ECO:0000313" key="2">
    <source>
        <dbReference type="EnsemblPlants" id="PGSC0003DMT400091853"/>
    </source>
</evidence>
<accession>M1DNJ3</accession>
<dbReference type="EnsemblPlants" id="PGSC0003DMT400091853">
    <property type="protein sequence ID" value="PGSC0003DMT400091853"/>
    <property type="gene ID" value="PGSC0003DMG400041424"/>
</dbReference>